<dbReference type="Pfam" id="PF13424">
    <property type="entry name" value="TPR_12"/>
    <property type="match status" value="1"/>
</dbReference>
<comment type="subcellular location">
    <subcellularLocation>
        <location evidence="1">Cytoplasm</location>
    </subcellularLocation>
</comment>
<keyword evidence="6" id="KW-1185">Reference proteome</keyword>
<evidence type="ECO:0000256" key="3">
    <source>
        <dbReference type="ARBA" id="ARBA00022737"/>
    </source>
</evidence>
<dbReference type="OrthoDB" id="5625163at2"/>
<evidence type="ECO:0000256" key="2">
    <source>
        <dbReference type="ARBA" id="ARBA00022490"/>
    </source>
</evidence>
<dbReference type="EMBL" id="CP020370">
    <property type="protein sequence ID" value="AUB83307.1"/>
    <property type="molecule type" value="Genomic_DNA"/>
</dbReference>
<dbReference type="PANTHER" id="PTHR45783:SF3">
    <property type="entry name" value="KINESIN LIGHT CHAIN"/>
    <property type="match status" value="1"/>
</dbReference>
<dbReference type="InterPro" id="IPR002151">
    <property type="entry name" value="Kinesin_light"/>
</dbReference>
<evidence type="ECO:0000313" key="6">
    <source>
        <dbReference type="Proteomes" id="UP000232638"/>
    </source>
</evidence>
<dbReference type="Pfam" id="PF13374">
    <property type="entry name" value="TPR_10"/>
    <property type="match status" value="1"/>
</dbReference>
<dbReference type="GO" id="GO:0005871">
    <property type="term" value="C:kinesin complex"/>
    <property type="evidence" value="ECO:0007669"/>
    <property type="project" value="InterPro"/>
</dbReference>
<dbReference type="PANTHER" id="PTHR45783">
    <property type="entry name" value="KINESIN LIGHT CHAIN"/>
    <property type="match status" value="1"/>
</dbReference>
<keyword evidence="3" id="KW-0677">Repeat</keyword>
<evidence type="ECO:0000313" key="5">
    <source>
        <dbReference type="EMBL" id="AUB83307.1"/>
    </source>
</evidence>
<evidence type="ECO:0000256" key="1">
    <source>
        <dbReference type="ARBA" id="ARBA00004496"/>
    </source>
</evidence>
<protein>
    <submittedName>
        <fullName evidence="5">Uncharacterized protein</fullName>
    </submittedName>
</protein>
<evidence type="ECO:0000256" key="4">
    <source>
        <dbReference type="ARBA" id="ARBA00022803"/>
    </source>
</evidence>
<proteinExistence type="predicted"/>
<dbReference type="KEGG" id="tsy:THSYN_21750"/>
<name>A0A2K8UCT2_9GAMM</name>
<dbReference type="Gene3D" id="1.25.40.10">
    <property type="entry name" value="Tetratricopeptide repeat domain"/>
    <property type="match status" value="1"/>
</dbReference>
<dbReference type="RefSeq" id="WP_100920995.1">
    <property type="nucleotide sequence ID" value="NZ_CP020370.1"/>
</dbReference>
<dbReference type="GO" id="GO:0007018">
    <property type="term" value="P:microtubule-based movement"/>
    <property type="evidence" value="ECO:0007669"/>
    <property type="project" value="TreeGrafter"/>
</dbReference>
<accession>A0A2K8UCT2</accession>
<dbReference type="AlphaFoldDB" id="A0A2K8UCT2"/>
<keyword evidence="2" id="KW-0963">Cytoplasm</keyword>
<keyword evidence="4" id="KW-0802">TPR repeat</keyword>
<dbReference type="SUPFAM" id="SSF48452">
    <property type="entry name" value="TPR-like"/>
    <property type="match status" value="1"/>
</dbReference>
<sequence length="152" mass="16299">MSVFVRAFALVFALILVGPVGGGEEGGEQALIDEVTAALRKQTGAKPKAAALVDALNRKTAGLLQEGRYAEAEPVARLALERGERVLGAEHPNTLKSVNNLGFLYEAQGRYGEAESLDRRALEVRERVLGAEHSDTLTSINNLAALYRAQGR</sequence>
<reference evidence="5 6" key="1">
    <citation type="submission" date="2017-03" db="EMBL/GenBank/DDBJ databases">
        <title>Complete genome sequence of Candidatus 'Thiodictyon syntrophicum' sp. nov. strain Cad16T, a photolithoautotroph purple sulfur bacterium isolated from an alpine meromictic lake.</title>
        <authorList>
            <person name="Luedin S.M."/>
            <person name="Pothier J.F."/>
            <person name="Danza F."/>
            <person name="Storelli N."/>
            <person name="Wittwer M."/>
            <person name="Tonolla M."/>
        </authorList>
    </citation>
    <scope>NUCLEOTIDE SEQUENCE [LARGE SCALE GENOMIC DNA]</scope>
    <source>
        <strain evidence="5 6">Cad16T</strain>
    </source>
</reference>
<organism evidence="5 6">
    <name type="scientific">Candidatus Thiodictyon syntrophicum</name>
    <dbReference type="NCBI Taxonomy" id="1166950"/>
    <lineage>
        <taxon>Bacteria</taxon>
        <taxon>Pseudomonadati</taxon>
        <taxon>Pseudomonadota</taxon>
        <taxon>Gammaproteobacteria</taxon>
        <taxon>Chromatiales</taxon>
        <taxon>Chromatiaceae</taxon>
        <taxon>Thiodictyon</taxon>
    </lineage>
</organism>
<dbReference type="Proteomes" id="UP000232638">
    <property type="component" value="Chromosome"/>
</dbReference>
<dbReference type="GO" id="GO:0019894">
    <property type="term" value="F:kinesin binding"/>
    <property type="evidence" value="ECO:0007669"/>
    <property type="project" value="TreeGrafter"/>
</dbReference>
<dbReference type="GO" id="GO:0005737">
    <property type="term" value="C:cytoplasm"/>
    <property type="evidence" value="ECO:0007669"/>
    <property type="project" value="UniProtKB-SubCell"/>
</dbReference>
<gene>
    <name evidence="5" type="ORF">THSYN_21750</name>
</gene>
<dbReference type="InterPro" id="IPR011990">
    <property type="entry name" value="TPR-like_helical_dom_sf"/>
</dbReference>